<evidence type="ECO:0000256" key="2">
    <source>
        <dbReference type="ARBA" id="ARBA00006479"/>
    </source>
</evidence>
<sequence length="397" mass="43818">MGMKYQGINLGNVKISNRSSILRLLNNNGAMSRKDISEAVGLTAASVTLITTELLEEGVIVELGEAEEEKRAGRKKILVDINHAYKNVLCIAIESDETFISVTNLGGTVKCHYSLFTDKDIEPEDFLQKITSKCKRILKENDIEMGTILGASVTVPGKVDRARGISLNTYNIWTREVRIADIISGELGLKVIVENNLKAYAQSEIYFGRGKSESEMLLLKWGPGVGAAIVSGQHIYRGANDMAAEIGHMTSGENRMCNCGRKGCLEAYVSTNAIVDDVLASIDKMPSLKKWVEAGNIVGSKNIQEWISIDDASLKAIIKEKVNRLAHNVRNAISLIDPNRVVLIGYMFDIPGVYDSFIEAYKQFDDRITDDFFVKSELSEGINHTEGLAVVLEELFF</sequence>
<evidence type="ECO:0000256" key="1">
    <source>
        <dbReference type="ARBA" id="ARBA00002486"/>
    </source>
</evidence>
<dbReference type="SUPFAM" id="SSF53067">
    <property type="entry name" value="Actin-like ATPase domain"/>
    <property type="match status" value="1"/>
</dbReference>
<keyword evidence="3" id="KW-0859">Xylose metabolism</keyword>
<dbReference type="InterPro" id="IPR036388">
    <property type="entry name" value="WH-like_DNA-bd_sf"/>
</dbReference>
<dbReference type="RefSeq" id="WP_083380735.1">
    <property type="nucleotide sequence ID" value="NZ_FNZX01000013.1"/>
</dbReference>
<dbReference type="SUPFAM" id="SSF46785">
    <property type="entry name" value="Winged helix' DNA-binding domain"/>
    <property type="match status" value="1"/>
</dbReference>
<gene>
    <name evidence="4" type="ORF">SAMN02910377_02042</name>
</gene>
<keyword evidence="3" id="KW-0119">Carbohydrate metabolism</keyword>
<dbReference type="PANTHER" id="PTHR18964">
    <property type="entry name" value="ROK (REPRESSOR, ORF, KINASE) FAMILY"/>
    <property type="match status" value="1"/>
</dbReference>
<dbReference type="GO" id="GO:0016301">
    <property type="term" value="F:kinase activity"/>
    <property type="evidence" value="ECO:0007669"/>
    <property type="project" value="UniProtKB-KW"/>
</dbReference>
<dbReference type="GO" id="GO:0042732">
    <property type="term" value="P:D-xylose metabolic process"/>
    <property type="evidence" value="ECO:0007669"/>
    <property type="project" value="UniProtKB-KW"/>
</dbReference>
<keyword evidence="5" id="KW-1185">Reference proteome</keyword>
<dbReference type="EMBL" id="FNZX01000013">
    <property type="protein sequence ID" value="SEK87017.1"/>
    <property type="molecule type" value="Genomic_DNA"/>
</dbReference>
<organism evidence="4 5">
    <name type="scientific">Pseudobutyrivibrio ruminis</name>
    <dbReference type="NCBI Taxonomy" id="46206"/>
    <lineage>
        <taxon>Bacteria</taxon>
        <taxon>Bacillati</taxon>
        <taxon>Bacillota</taxon>
        <taxon>Clostridia</taxon>
        <taxon>Lachnospirales</taxon>
        <taxon>Lachnospiraceae</taxon>
        <taxon>Pseudobutyrivibrio</taxon>
    </lineage>
</organism>
<protein>
    <submittedName>
        <fullName evidence="4">Sugar kinase of the NBD/HSP70 family, may contain an N-terminal HTH domain</fullName>
    </submittedName>
</protein>
<accession>A0A1H7KM39</accession>
<proteinExistence type="inferred from homology"/>
<dbReference type="InterPro" id="IPR043129">
    <property type="entry name" value="ATPase_NBD"/>
</dbReference>
<dbReference type="PANTHER" id="PTHR18964:SF149">
    <property type="entry name" value="BIFUNCTIONAL UDP-N-ACETYLGLUCOSAMINE 2-EPIMERASE_N-ACETYLMANNOSAMINE KINASE"/>
    <property type="match status" value="1"/>
</dbReference>
<keyword evidence="4" id="KW-0418">Kinase</keyword>
<dbReference type="InterPro" id="IPR000600">
    <property type="entry name" value="ROK"/>
</dbReference>
<dbReference type="Gene3D" id="1.10.10.10">
    <property type="entry name" value="Winged helix-like DNA-binding domain superfamily/Winged helix DNA-binding domain"/>
    <property type="match status" value="1"/>
</dbReference>
<dbReference type="Proteomes" id="UP000182321">
    <property type="component" value="Unassembled WGS sequence"/>
</dbReference>
<comment type="similarity">
    <text evidence="2">Belongs to the ROK (NagC/XylR) family.</text>
</comment>
<keyword evidence="4" id="KW-0808">Transferase</keyword>
<dbReference type="Pfam" id="PF13412">
    <property type="entry name" value="HTH_24"/>
    <property type="match status" value="1"/>
</dbReference>
<dbReference type="InterPro" id="IPR036390">
    <property type="entry name" value="WH_DNA-bd_sf"/>
</dbReference>
<evidence type="ECO:0000256" key="3">
    <source>
        <dbReference type="ARBA" id="ARBA00022629"/>
    </source>
</evidence>
<dbReference type="Gene3D" id="3.30.420.40">
    <property type="match status" value="2"/>
</dbReference>
<comment type="function">
    <text evidence="1">Transcriptional repressor of xylose-utilizing enzymes.</text>
</comment>
<dbReference type="AlphaFoldDB" id="A0A1H7KM39"/>
<name>A0A1H7KM39_9FIRM</name>
<reference evidence="5" key="1">
    <citation type="submission" date="2016-10" db="EMBL/GenBank/DDBJ databases">
        <authorList>
            <person name="Varghese N."/>
        </authorList>
    </citation>
    <scope>NUCLEOTIDE SEQUENCE [LARGE SCALE GENOMIC DNA]</scope>
    <source>
        <strain evidence="5">ACV-9</strain>
    </source>
</reference>
<evidence type="ECO:0000313" key="4">
    <source>
        <dbReference type="EMBL" id="SEK87017.1"/>
    </source>
</evidence>
<dbReference type="Pfam" id="PF00480">
    <property type="entry name" value="ROK"/>
    <property type="match status" value="1"/>
</dbReference>
<evidence type="ECO:0000313" key="5">
    <source>
        <dbReference type="Proteomes" id="UP000182321"/>
    </source>
</evidence>